<comment type="subcellular location">
    <subcellularLocation>
        <location evidence="1">Cell membrane</location>
        <topology evidence="1">Multi-pass membrane protein</topology>
    </subcellularLocation>
</comment>
<dbReference type="EMBL" id="BMIR01000013">
    <property type="protein sequence ID" value="GGE46740.1"/>
    <property type="molecule type" value="Genomic_DNA"/>
</dbReference>
<dbReference type="NCBIfam" id="NF041012">
    <property type="entry name" value="T4P_ComGB"/>
    <property type="match status" value="1"/>
</dbReference>
<dbReference type="InterPro" id="IPR047692">
    <property type="entry name" value="T4P_ComGB"/>
</dbReference>
<reference evidence="9" key="1">
    <citation type="journal article" date="2014" name="Int. J. Syst. Evol. Microbiol.">
        <title>Complete genome sequence of Corynebacterium casei LMG S-19264T (=DSM 44701T), isolated from a smear-ripened cheese.</title>
        <authorList>
            <consortium name="US DOE Joint Genome Institute (JGI-PGF)"/>
            <person name="Walter F."/>
            <person name="Albersmeier A."/>
            <person name="Kalinowski J."/>
            <person name="Ruckert C."/>
        </authorList>
    </citation>
    <scope>NUCLEOTIDE SEQUENCE</scope>
    <source>
        <strain evidence="9">CGMCC 1.15371</strain>
    </source>
</reference>
<comment type="similarity">
    <text evidence="2">Belongs to the GSP F family.</text>
</comment>
<sequence>MFIHKWKLKDQASFLTEVGKCLERGYSLAAAINLQSYQQKAFIQDCIDKLLNELSQGKAISEVFAQNNFSKDVCSFLYFAEKKGDLPSGFMEAGHLLHFREKQKQTLDRVLRYPFVLLWVFGVMVYVMVNHLLPSFEQIYTSLSIKTPFLIKVLLALSGHFFPLSLFLILVCLLICFLIFALQKRLSLRQKLSLLLRLPITSKPTKVYLTYLFSFHFGGLLQLGMSVNQALDLMAEQVYQPFIQSEARQVSFELHQGIALTDSIANRSYYLQELAVVIHNGQSYGRLGAMLFDYSGLVLRRMDLGIKKCFAMIQPVFFVLFAGLIILLFLSIMLPIFHMIDGI</sequence>
<organism evidence="9 10">
    <name type="scientific">Pullulanibacillus camelliae</name>
    <dbReference type="NCBI Taxonomy" id="1707096"/>
    <lineage>
        <taxon>Bacteria</taxon>
        <taxon>Bacillati</taxon>
        <taxon>Bacillota</taxon>
        <taxon>Bacilli</taxon>
        <taxon>Bacillales</taxon>
        <taxon>Sporolactobacillaceae</taxon>
        <taxon>Pullulanibacillus</taxon>
    </lineage>
</organism>
<feature type="transmembrane region" description="Helical" evidence="7">
    <location>
        <begin position="149"/>
        <end position="182"/>
    </location>
</feature>
<keyword evidence="5 7" id="KW-1133">Transmembrane helix</keyword>
<dbReference type="Gene3D" id="1.20.81.30">
    <property type="entry name" value="Type II secretion system (T2SS), domain F"/>
    <property type="match status" value="2"/>
</dbReference>
<feature type="transmembrane region" description="Helical" evidence="7">
    <location>
        <begin position="110"/>
        <end position="129"/>
    </location>
</feature>
<keyword evidence="10" id="KW-1185">Reference proteome</keyword>
<evidence type="ECO:0000259" key="8">
    <source>
        <dbReference type="Pfam" id="PF00482"/>
    </source>
</evidence>
<evidence type="ECO:0000256" key="5">
    <source>
        <dbReference type="ARBA" id="ARBA00022989"/>
    </source>
</evidence>
<feature type="domain" description="Type II secretion system protein GspF" evidence="8">
    <location>
        <begin position="214"/>
        <end position="335"/>
    </location>
</feature>
<gene>
    <name evidence="9" type="ORF">GCM10011391_26980</name>
</gene>
<feature type="transmembrane region" description="Helical" evidence="7">
    <location>
        <begin position="309"/>
        <end position="337"/>
    </location>
</feature>
<proteinExistence type="inferred from homology"/>
<evidence type="ECO:0000313" key="9">
    <source>
        <dbReference type="EMBL" id="GGE46740.1"/>
    </source>
</evidence>
<dbReference type="InterPro" id="IPR042094">
    <property type="entry name" value="T2SS_GspF_sf"/>
</dbReference>
<evidence type="ECO:0000256" key="3">
    <source>
        <dbReference type="ARBA" id="ARBA00022475"/>
    </source>
</evidence>
<keyword evidence="3" id="KW-1003">Cell membrane</keyword>
<comment type="caution">
    <text evidence="9">The sequence shown here is derived from an EMBL/GenBank/DDBJ whole genome shotgun (WGS) entry which is preliminary data.</text>
</comment>
<dbReference type="Proteomes" id="UP000628775">
    <property type="component" value="Unassembled WGS sequence"/>
</dbReference>
<dbReference type="Pfam" id="PF00482">
    <property type="entry name" value="T2SSF"/>
    <property type="match status" value="2"/>
</dbReference>
<evidence type="ECO:0000256" key="6">
    <source>
        <dbReference type="ARBA" id="ARBA00023136"/>
    </source>
</evidence>
<dbReference type="InterPro" id="IPR003004">
    <property type="entry name" value="GspF/PilC"/>
</dbReference>
<dbReference type="PRINTS" id="PR00812">
    <property type="entry name" value="BCTERIALGSPF"/>
</dbReference>
<dbReference type="PANTHER" id="PTHR30012:SF0">
    <property type="entry name" value="TYPE II SECRETION SYSTEM PROTEIN F-RELATED"/>
    <property type="match status" value="1"/>
</dbReference>
<evidence type="ECO:0000256" key="4">
    <source>
        <dbReference type="ARBA" id="ARBA00022692"/>
    </source>
</evidence>
<evidence type="ECO:0000313" key="10">
    <source>
        <dbReference type="Proteomes" id="UP000628775"/>
    </source>
</evidence>
<keyword evidence="4 7" id="KW-0812">Transmembrane</keyword>
<dbReference type="GO" id="GO:0005886">
    <property type="term" value="C:plasma membrane"/>
    <property type="evidence" value="ECO:0007669"/>
    <property type="project" value="UniProtKB-SubCell"/>
</dbReference>
<accession>A0A8J2YJB3</accession>
<dbReference type="RefSeq" id="WP_188695040.1">
    <property type="nucleotide sequence ID" value="NZ_BMIR01000013.1"/>
</dbReference>
<feature type="domain" description="Type II secretion system protein GspF" evidence="8">
    <location>
        <begin position="14"/>
        <end position="134"/>
    </location>
</feature>
<dbReference type="AlphaFoldDB" id="A0A8J2YJB3"/>
<name>A0A8J2YJB3_9BACL</name>
<keyword evidence="6 7" id="KW-0472">Membrane</keyword>
<reference evidence="9" key="2">
    <citation type="submission" date="2020-09" db="EMBL/GenBank/DDBJ databases">
        <authorList>
            <person name="Sun Q."/>
            <person name="Zhou Y."/>
        </authorList>
    </citation>
    <scope>NUCLEOTIDE SEQUENCE</scope>
    <source>
        <strain evidence="9">CGMCC 1.15371</strain>
    </source>
</reference>
<protein>
    <submittedName>
        <fullName evidence="9">Competence protein ComG</fullName>
    </submittedName>
</protein>
<evidence type="ECO:0000256" key="7">
    <source>
        <dbReference type="SAM" id="Phobius"/>
    </source>
</evidence>
<evidence type="ECO:0000256" key="1">
    <source>
        <dbReference type="ARBA" id="ARBA00004651"/>
    </source>
</evidence>
<dbReference type="PANTHER" id="PTHR30012">
    <property type="entry name" value="GENERAL SECRETION PATHWAY PROTEIN"/>
    <property type="match status" value="1"/>
</dbReference>
<evidence type="ECO:0000256" key="2">
    <source>
        <dbReference type="ARBA" id="ARBA00005745"/>
    </source>
</evidence>
<dbReference type="InterPro" id="IPR018076">
    <property type="entry name" value="T2SS_GspF_dom"/>
</dbReference>